<evidence type="ECO:0000256" key="4">
    <source>
        <dbReference type="RuleBase" id="RU003887"/>
    </source>
</evidence>
<dbReference type="PANTHER" id="PTHR47683:SF2">
    <property type="entry name" value="RNA-BINDING S4 DOMAIN-CONTAINING PROTEIN"/>
    <property type="match status" value="1"/>
</dbReference>
<protein>
    <recommendedName>
        <fullName evidence="4">Pseudouridine synthase</fullName>
        <ecNumber evidence="4">5.4.99.-</ecNumber>
    </recommendedName>
</protein>
<evidence type="ECO:0000313" key="7">
    <source>
        <dbReference type="Proteomes" id="UP000180235"/>
    </source>
</evidence>
<dbReference type="PANTHER" id="PTHR47683">
    <property type="entry name" value="PSEUDOURIDINE SYNTHASE FAMILY PROTEIN-RELATED"/>
    <property type="match status" value="1"/>
</dbReference>
<gene>
    <name evidence="6" type="primary">rluB</name>
    <name evidence="6" type="ORF">GlitD10_2926</name>
</gene>
<sequence>MERLQKILAQRGVAARRQAEDLIRRGQVRVNGSLAQLGQKCNPQVDEITIRGQPLPPAPALFYYLLHKPLGVVSTCADPQGRPTVRDFLPPACPPLHPVGRLDCDSSGALLLTNDGELTLALTHPRHPVWKTYRVWVKGQPTAVDLSQWRRGMDLDGQPTLPAQVRILQKTAHQTLLEIHLREGRNRQIRRVAAQLGYPVLRLHRQAIGEIQLGALPLGHLRPLTPPEQAFCQAVRGHIVLN</sequence>
<dbReference type="Gene3D" id="3.10.290.10">
    <property type="entry name" value="RNA-binding S4 domain"/>
    <property type="match status" value="1"/>
</dbReference>
<dbReference type="GO" id="GO:0000455">
    <property type="term" value="P:enzyme-directed rRNA pseudouridine synthesis"/>
    <property type="evidence" value="ECO:0007669"/>
    <property type="project" value="UniProtKB-ARBA"/>
</dbReference>
<proteinExistence type="inferred from homology"/>
<dbReference type="GO" id="GO:0003723">
    <property type="term" value="F:RNA binding"/>
    <property type="evidence" value="ECO:0007669"/>
    <property type="project" value="UniProtKB-KW"/>
</dbReference>
<evidence type="ECO:0000256" key="3">
    <source>
        <dbReference type="PROSITE-ProRule" id="PRU00182"/>
    </source>
</evidence>
<dbReference type="InterPro" id="IPR000748">
    <property type="entry name" value="PsdUridine_synth_RsuA/RluB/E/F"/>
</dbReference>
<dbReference type="SUPFAM" id="SSF55174">
    <property type="entry name" value="Alpha-L RNA-binding motif"/>
    <property type="match status" value="1"/>
</dbReference>
<dbReference type="RefSeq" id="WP_071455586.1">
    <property type="nucleotide sequence ID" value="NZ_CP017675.1"/>
</dbReference>
<dbReference type="Gene3D" id="3.30.70.1560">
    <property type="entry name" value="Alpha-L RNA-binding motif"/>
    <property type="match status" value="1"/>
</dbReference>
<dbReference type="PROSITE" id="PS01149">
    <property type="entry name" value="PSI_RSU"/>
    <property type="match status" value="1"/>
</dbReference>
<dbReference type="InterPro" id="IPR042092">
    <property type="entry name" value="PsdUridine_s_RsuA/RluB/E/F_cat"/>
</dbReference>
<accession>A0A1J0AH74</accession>
<dbReference type="Proteomes" id="UP000180235">
    <property type="component" value="Chromosome"/>
</dbReference>
<dbReference type="AlphaFoldDB" id="A0A1J0AH74"/>
<dbReference type="InterPro" id="IPR036986">
    <property type="entry name" value="S4_RNA-bd_sf"/>
</dbReference>
<keyword evidence="7" id="KW-1185">Reference proteome</keyword>
<dbReference type="CDD" id="cd00165">
    <property type="entry name" value="S4"/>
    <property type="match status" value="1"/>
</dbReference>
<organism evidence="6 7">
    <name type="scientific">Gloeomargarita lithophora Alchichica-D10</name>
    <dbReference type="NCBI Taxonomy" id="1188229"/>
    <lineage>
        <taxon>Bacteria</taxon>
        <taxon>Bacillati</taxon>
        <taxon>Cyanobacteriota</taxon>
        <taxon>Cyanophyceae</taxon>
        <taxon>Gloeomargaritales</taxon>
        <taxon>Gloeomargaritaceae</taxon>
        <taxon>Gloeomargarita</taxon>
    </lineage>
</organism>
<dbReference type="GO" id="GO:0120159">
    <property type="term" value="F:rRNA pseudouridine synthase activity"/>
    <property type="evidence" value="ECO:0007669"/>
    <property type="project" value="UniProtKB-ARBA"/>
</dbReference>
<keyword evidence="2 4" id="KW-0413">Isomerase</keyword>
<keyword evidence="3" id="KW-0694">RNA-binding</keyword>
<dbReference type="Pfam" id="PF01479">
    <property type="entry name" value="S4"/>
    <property type="match status" value="1"/>
</dbReference>
<dbReference type="SUPFAM" id="SSF55120">
    <property type="entry name" value="Pseudouridine synthase"/>
    <property type="match status" value="1"/>
</dbReference>
<name>A0A1J0AH74_9CYAN</name>
<comment type="similarity">
    <text evidence="1 4">Belongs to the pseudouridine synthase RsuA family.</text>
</comment>
<dbReference type="SMART" id="SM00363">
    <property type="entry name" value="S4"/>
    <property type="match status" value="1"/>
</dbReference>
<dbReference type="InterPro" id="IPR020094">
    <property type="entry name" value="TruA/RsuA/RluB/E/F_N"/>
</dbReference>
<dbReference type="EC" id="5.4.99.-" evidence="4"/>
<evidence type="ECO:0000256" key="2">
    <source>
        <dbReference type="ARBA" id="ARBA00023235"/>
    </source>
</evidence>
<evidence type="ECO:0000259" key="5">
    <source>
        <dbReference type="SMART" id="SM00363"/>
    </source>
</evidence>
<dbReference type="InterPro" id="IPR018496">
    <property type="entry name" value="PsdUridine_synth_RsuA/RluB_CS"/>
</dbReference>
<dbReference type="NCBIfam" id="TIGR00093">
    <property type="entry name" value="pseudouridine synthase"/>
    <property type="match status" value="1"/>
</dbReference>
<dbReference type="FunFam" id="3.10.290.10:FF:000003">
    <property type="entry name" value="Pseudouridine synthase"/>
    <property type="match status" value="1"/>
</dbReference>
<dbReference type="OrthoDB" id="9807213at2"/>
<evidence type="ECO:0000313" key="6">
    <source>
        <dbReference type="EMBL" id="APB35271.1"/>
    </source>
</evidence>
<reference evidence="6 7" key="1">
    <citation type="submission" date="2016-10" db="EMBL/GenBank/DDBJ databases">
        <title>Description of Gloeomargarita lithophora gen. nov., sp. nov., a thylakoid-bearing basal-branching cyanobacterium with intracellular carbonates, and proposal for Gloeomargaritales ord. nov.</title>
        <authorList>
            <person name="Moreira D."/>
            <person name="Tavera R."/>
            <person name="Benzerara K."/>
            <person name="Skouri-Panet F."/>
            <person name="Couradeau E."/>
            <person name="Gerard E."/>
            <person name="Loussert C."/>
            <person name="Novelo E."/>
            <person name="Zivanovic Y."/>
            <person name="Lopez-Garcia P."/>
        </authorList>
    </citation>
    <scope>NUCLEOTIDE SEQUENCE [LARGE SCALE GENOMIC DNA]</scope>
    <source>
        <strain evidence="6 7">D10</strain>
    </source>
</reference>
<dbReference type="InterPro" id="IPR002942">
    <property type="entry name" value="S4_RNA-bd"/>
</dbReference>
<dbReference type="InterPro" id="IPR050343">
    <property type="entry name" value="RsuA_PseudoU_synthase"/>
</dbReference>
<dbReference type="CDD" id="cd02870">
    <property type="entry name" value="PseudoU_synth_RsuA_like"/>
    <property type="match status" value="1"/>
</dbReference>
<dbReference type="InterPro" id="IPR006145">
    <property type="entry name" value="PsdUridine_synth_RsuA/RluA"/>
</dbReference>
<evidence type="ECO:0000256" key="1">
    <source>
        <dbReference type="ARBA" id="ARBA00008348"/>
    </source>
</evidence>
<dbReference type="PROSITE" id="PS50889">
    <property type="entry name" value="S4"/>
    <property type="match status" value="1"/>
</dbReference>
<feature type="domain" description="RNA-binding S4" evidence="5">
    <location>
        <begin position="2"/>
        <end position="62"/>
    </location>
</feature>
<dbReference type="InterPro" id="IPR020103">
    <property type="entry name" value="PsdUridine_synth_cat_dom_sf"/>
</dbReference>
<dbReference type="Gene3D" id="3.30.70.580">
    <property type="entry name" value="Pseudouridine synthase I, catalytic domain, N-terminal subdomain"/>
    <property type="match status" value="1"/>
</dbReference>
<dbReference type="KEGG" id="glt:GlitD10_2926"/>
<dbReference type="EMBL" id="CP017675">
    <property type="protein sequence ID" value="APB35271.1"/>
    <property type="molecule type" value="Genomic_DNA"/>
</dbReference>
<dbReference type="Pfam" id="PF00849">
    <property type="entry name" value="PseudoU_synth_2"/>
    <property type="match status" value="1"/>
</dbReference>
<dbReference type="STRING" id="1188229.GlitD10_2926"/>